<dbReference type="EMBL" id="JAVDUM010000017">
    <property type="protein sequence ID" value="MDR6868785.1"/>
    <property type="molecule type" value="Genomic_DNA"/>
</dbReference>
<dbReference type="RefSeq" id="WP_310022938.1">
    <property type="nucleotide sequence ID" value="NZ_JAVDUM010000017.1"/>
</dbReference>
<dbReference type="InterPro" id="IPR016035">
    <property type="entry name" value="Acyl_Trfase/lysoPLipase"/>
</dbReference>
<reference evidence="4 5" key="1">
    <citation type="submission" date="2023-07" db="EMBL/GenBank/DDBJ databases">
        <title>Sorghum-associated microbial communities from plants grown in Nebraska, USA.</title>
        <authorList>
            <person name="Schachtman D."/>
        </authorList>
    </citation>
    <scope>NUCLEOTIDE SEQUENCE [LARGE SCALE GENOMIC DNA]</scope>
    <source>
        <strain evidence="4 5">2980</strain>
    </source>
</reference>
<evidence type="ECO:0000313" key="4">
    <source>
        <dbReference type="EMBL" id="MDR6868785.1"/>
    </source>
</evidence>
<keyword evidence="1" id="KW-0443">Lipid metabolism</keyword>
<evidence type="ECO:0000256" key="2">
    <source>
        <dbReference type="SAM" id="MobiDB-lite"/>
    </source>
</evidence>
<dbReference type="Proteomes" id="UP001259347">
    <property type="component" value="Unassembled WGS sequence"/>
</dbReference>
<name>A0ABU1SGQ3_9MICO</name>
<dbReference type="Pfam" id="PF01734">
    <property type="entry name" value="Patatin"/>
    <property type="match status" value="1"/>
</dbReference>
<accession>A0ABU1SGQ3</accession>
<dbReference type="SUPFAM" id="SSF52151">
    <property type="entry name" value="FabD/lysophospholipase-like"/>
    <property type="match status" value="1"/>
</dbReference>
<evidence type="ECO:0000259" key="3">
    <source>
        <dbReference type="Pfam" id="PF01734"/>
    </source>
</evidence>
<dbReference type="Gene3D" id="3.40.1090.10">
    <property type="entry name" value="Cytosolic phospholipase A2 catalytic domain"/>
    <property type="match status" value="2"/>
</dbReference>
<sequence length="324" mass="33434">MNTTPSSTLHFTASASTDGLDGRALVLAGAGAAGNAWQLGLIAGLSDAGVDLTDADLIIGTSAGSTVAAQMTSGTRPADLYAAIVAETPPTRPTGARPSGSGARPSGPGPSGGRAPHLSGPAYMAWSDAIIAASEDAADMRRRMGAAALERDQSDGADGARWRTVVAARLPRHEWPRQRILIPAVDARTGEPVVFDRDSGVELVDAVAASTSAMIPYPIGERRYINGGYRRSSNADLAAGHRRVLVLEPFGGRSRSPQRWGMDLATQVAELRAGGSEVETVFPDAGAGDVFNANALDPSTRLPAARGGYAQGRALAAGLTDLWR</sequence>
<gene>
    <name evidence="4" type="ORF">J2Y69_003409</name>
</gene>
<feature type="compositionally biased region" description="Low complexity" evidence="2">
    <location>
        <begin position="95"/>
        <end position="106"/>
    </location>
</feature>
<proteinExistence type="predicted"/>
<keyword evidence="5" id="KW-1185">Reference proteome</keyword>
<organism evidence="4 5">
    <name type="scientific">Microbacterium resistens</name>
    <dbReference type="NCBI Taxonomy" id="156977"/>
    <lineage>
        <taxon>Bacteria</taxon>
        <taxon>Bacillati</taxon>
        <taxon>Actinomycetota</taxon>
        <taxon>Actinomycetes</taxon>
        <taxon>Micrococcales</taxon>
        <taxon>Microbacteriaceae</taxon>
        <taxon>Microbacterium</taxon>
    </lineage>
</organism>
<evidence type="ECO:0000256" key="1">
    <source>
        <dbReference type="ARBA" id="ARBA00023098"/>
    </source>
</evidence>
<feature type="region of interest" description="Disordered" evidence="2">
    <location>
        <begin position="87"/>
        <end position="118"/>
    </location>
</feature>
<protein>
    <submittedName>
        <fullName evidence="4">NTE family protein</fullName>
    </submittedName>
</protein>
<comment type="caution">
    <text evidence="4">The sequence shown here is derived from an EMBL/GenBank/DDBJ whole genome shotgun (WGS) entry which is preliminary data.</text>
</comment>
<dbReference type="InterPro" id="IPR002641">
    <property type="entry name" value="PNPLA_dom"/>
</dbReference>
<evidence type="ECO:0000313" key="5">
    <source>
        <dbReference type="Proteomes" id="UP001259347"/>
    </source>
</evidence>
<feature type="domain" description="PNPLA" evidence="3">
    <location>
        <begin position="25"/>
        <end position="238"/>
    </location>
</feature>